<dbReference type="AlphaFoldDB" id="A0A8J8NPF6"/>
<comment type="caution">
    <text evidence="1">The sequence shown here is derived from an EMBL/GenBank/DDBJ whole genome shotgun (WGS) entry which is preliminary data.</text>
</comment>
<sequence>MICIATLMREWISCQLRTSSLQITLPRNSVSAKFIEQQDRRINARKMMCLALQTMAPWIKSTTWRKIGTLCSAKIRQY</sequence>
<proteinExistence type="predicted"/>
<dbReference type="Proteomes" id="UP000785679">
    <property type="component" value="Unassembled WGS sequence"/>
</dbReference>
<protein>
    <submittedName>
        <fullName evidence="1">Uncharacterized protein</fullName>
    </submittedName>
</protein>
<organism evidence="1 2">
    <name type="scientific">Halteria grandinella</name>
    <dbReference type="NCBI Taxonomy" id="5974"/>
    <lineage>
        <taxon>Eukaryota</taxon>
        <taxon>Sar</taxon>
        <taxon>Alveolata</taxon>
        <taxon>Ciliophora</taxon>
        <taxon>Intramacronucleata</taxon>
        <taxon>Spirotrichea</taxon>
        <taxon>Stichotrichia</taxon>
        <taxon>Sporadotrichida</taxon>
        <taxon>Halteriidae</taxon>
        <taxon>Halteria</taxon>
    </lineage>
</organism>
<reference evidence="1" key="1">
    <citation type="submission" date="2019-06" db="EMBL/GenBank/DDBJ databases">
        <authorList>
            <person name="Zheng W."/>
        </authorList>
    </citation>
    <scope>NUCLEOTIDE SEQUENCE</scope>
    <source>
        <strain evidence="1">QDHG01</strain>
    </source>
</reference>
<evidence type="ECO:0000313" key="2">
    <source>
        <dbReference type="Proteomes" id="UP000785679"/>
    </source>
</evidence>
<gene>
    <name evidence="1" type="ORF">FGO68_gene10172</name>
</gene>
<keyword evidence="2" id="KW-1185">Reference proteome</keyword>
<evidence type="ECO:0000313" key="1">
    <source>
        <dbReference type="EMBL" id="TNV78449.1"/>
    </source>
</evidence>
<dbReference type="EMBL" id="RRYP01010332">
    <property type="protein sequence ID" value="TNV78449.1"/>
    <property type="molecule type" value="Genomic_DNA"/>
</dbReference>
<name>A0A8J8NPF6_HALGN</name>
<accession>A0A8J8NPF6</accession>